<name>A0A0P8X7B6_PSEFL</name>
<comment type="caution">
    <text evidence="2">The sequence shown here is derived from an EMBL/GenBank/DDBJ whole genome shotgun (WGS) entry which is preliminary data.</text>
</comment>
<dbReference type="AlphaFoldDB" id="A0A0P8X7B6"/>
<sequence length="120" mass="13342">MALDFPFSIDSRGRSAEVFADLQVRDMIEQVLFTVPGERVNRPDFGCGLLQLVFAPNSDALAAAVQMTVQGSLQQWLGELIEVESVTVENLDARLGVTVQYVMRRDRQRQLATFSRGLAP</sequence>
<dbReference type="Proteomes" id="UP000050349">
    <property type="component" value="Unassembled WGS sequence"/>
</dbReference>
<dbReference type="PATRIC" id="fig|294.162.peg.4924"/>
<proteinExistence type="predicted"/>
<feature type="domain" description="IraD/Gp25-like" evidence="1">
    <location>
        <begin position="23"/>
        <end position="106"/>
    </location>
</feature>
<dbReference type="SUPFAM" id="SSF160719">
    <property type="entry name" value="gpW/gp25-like"/>
    <property type="match status" value="1"/>
</dbReference>
<dbReference type="InterPro" id="IPR007048">
    <property type="entry name" value="IraD/Gp25-like"/>
</dbReference>
<protein>
    <submittedName>
        <fullName evidence="2">25-like lysozyme family protein</fullName>
    </submittedName>
</protein>
<evidence type="ECO:0000313" key="3">
    <source>
        <dbReference type="Proteomes" id="UP000050349"/>
    </source>
</evidence>
<evidence type="ECO:0000259" key="1">
    <source>
        <dbReference type="Pfam" id="PF04965"/>
    </source>
</evidence>
<evidence type="ECO:0000313" key="2">
    <source>
        <dbReference type="EMBL" id="KPU55468.1"/>
    </source>
</evidence>
<reference evidence="2 3" key="1">
    <citation type="submission" date="2015-09" db="EMBL/GenBank/DDBJ databases">
        <authorList>
            <person name="Jackson K.R."/>
            <person name="Lunt B.L."/>
            <person name="Fisher J.N.B."/>
            <person name="Gardner A.V."/>
            <person name="Bailey M.E."/>
            <person name="Deus L.M."/>
            <person name="Earl A.S."/>
            <person name="Gibby P.D."/>
            <person name="Hartmann K.A."/>
            <person name="Liu J.E."/>
            <person name="Manci A.M."/>
            <person name="Nielsen D.A."/>
            <person name="Solomon M.B."/>
            <person name="Breakwell D.P."/>
            <person name="Burnett S.H."/>
            <person name="Grose J.H."/>
        </authorList>
    </citation>
    <scope>NUCLEOTIDE SEQUENCE [LARGE SCALE GENOMIC DNA]</scope>
    <source>
        <strain evidence="2 3">S613</strain>
    </source>
</reference>
<organism evidence="2 3">
    <name type="scientific">Pseudomonas fluorescens</name>
    <dbReference type="NCBI Taxonomy" id="294"/>
    <lineage>
        <taxon>Bacteria</taxon>
        <taxon>Pseudomonadati</taxon>
        <taxon>Pseudomonadota</taxon>
        <taxon>Gammaproteobacteria</taxon>
        <taxon>Pseudomonadales</taxon>
        <taxon>Pseudomonadaceae</taxon>
        <taxon>Pseudomonas</taxon>
    </lineage>
</organism>
<dbReference type="Pfam" id="PF04965">
    <property type="entry name" value="GPW_gp25"/>
    <property type="match status" value="1"/>
</dbReference>
<dbReference type="OrthoDB" id="9802846at2"/>
<accession>A0A0P8X7B6</accession>
<gene>
    <name evidence="2" type="ORF">AN403_2200</name>
</gene>
<dbReference type="EMBL" id="LJXB01000089">
    <property type="protein sequence ID" value="KPU55468.1"/>
    <property type="molecule type" value="Genomic_DNA"/>
</dbReference>
<dbReference type="Gene3D" id="3.10.450.40">
    <property type="match status" value="1"/>
</dbReference>
<dbReference type="RefSeq" id="WP_057399640.1">
    <property type="nucleotide sequence ID" value="NZ_LJXB01000089.1"/>
</dbReference>